<dbReference type="KEGG" id="sapp:SAC06_02600"/>
<proteinExistence type="predicted"/>
<evidence type="ECO:0008006" key="2">
    <source>
        <dbReference type="Google" id="ProtNLM"/>
    </source>
</evidence>
<reference evidence="1" key="1">
    <citation type="submission" date="2023-11" db="EMBL/GenBank/DDBJ databases">
        <title>Scrofimicrobium hongkongense sp. nov., isolated from a patient with peritonitis.</title>
        <authorList>
            <person name="Lao H.Y."/>
            <person name="Wong A.Y.P."/>
            <person name="Ng T.L."/>
            <person name="Wong R.Y.L."/>
            <person name="Yau M.C.Y."/>
            <person name="Lam J.Y.W."/>
            <person name="Siu G.K.H."/>
        </authorList>
    </citation>
    <scope>NUCLEOTIDE SEQUENCE</scope>
    <source>
        <strain evidence="1">R131</strain>
    </source>
</reference>
<sequence>MNSLAGPSTQVWVERLANRKEPLLTWYSTGRVELAGPVLARWLAKVDNYLDAEFPFGAATFHLHLPDCWQKIVWEAALALRGWEAGPADQVELVISDDLELLTAAAGAGLTAIAQPTDPLALSWSGELPAGVSDAPGELNSQADQPLASLPDGPLWPVENNLLAGLPVPPGRVFVQHPEVGKLLQLWWHGGSALVIDNWADDRERTRSLMDQEQAEQVLA</sequence>
<evidence type="ECO:0000313" key="1">
    <source>
        <dbReference type="EMBL" id="XBW08465.1"/>
    </source>
</evidence>
<protein>
    <recommendedName>
        <fullName evidence="2">TIGR03089 family protein</fullName>
    </recommendedName>
</protein>
<name>A0AAU7V842_9ACTO</name>
<accession>A0AAU7V842</accession>
<dbReference type="AlphaFoldDB" id="A0AAU7V842"/>
<dbReference type="EMBL" id="CP138335">
    <property type="protein sequence ID" value="XBW08465.1"/>
    <property type="molecule type" value="Genomic_DNA"/>
</dbReference>
<dbReference type="RefSeq" id="WP_350258664.1">
    <property type="nucleotide sequence ID" value="NZ_CP138335.1"/>
</dbReference>
<gene>
    <name evidence="1" type="ORF">SAC06_02600</name>
</gene>
<organism evidence="1">
    <name type="scientific">Scrofimicrobium appendicitidis</name>
    <dbReference type="NCBI Taxonomy" id="3079930"/>
    <lineage>
        <taxon>Bacteria</taxon>
        <taxon>Bacillati</taxon>
        <taxon>Actinomycetota</taxon>
        <taxon>Actinomycetes</taxon>
        <taxon>Actinomycetales</taxon>
        <taxon>Actinomycetaceae</taxon>
        <taxon>Scrofimicrobium</taxon>
    </lineage>
</organism>